<keyword evidence="3" id="KW-0862">Zinc</keyword>
<evidence type="ECO:0000256" key="4">
    <source>
        <dbReference type="PROSITE-ProRule" id="PRU00175"/>
    </source>
</evidence>
<dbReference type="Pfam" id="PF13639">
    <property type="entry name" value="zf-RING_2"/>
    <property type="match status" value="1"/>
</dbReference>
<dbReference type="EMBL" id="VSWC01000132">
    <property type="protein sequence ID" value="KAA1079516.1"/>
    <property type="molecule type" value="Genomic_DNA"/>
</dbReference>
<protein>
    <recommendedName>
        <fullName evidence="5">RING-type domain-containing protein</fullName>
    </recommendedName>
</protein>
<dbReference type="PANTHER" id="PTHR14155:SF627">
    <property type="entry name" value="OS06G0192800 PROTEIN"/>
    <property type="match status" value="1"/>
</dbReference>
<dbReference type="OrthoDB" id="8062037at2759"/>
<gene>
    <name evidence="6" type="ORF">PGT21_014377</name>
</gene>
<name>A0A5B0MTU6_PUCGR</name>
<organism evidence="6 7">
    <name type="scientific">Puccinia graminis f. sp. tritici</name>
    <dbReference type="NCBI Taxonomy" id="56615"/>
    <lineage>
        <taxon>Eukaryota</taxon>
        <taxon>Fungi</taxon>
        <taxon>Dikarya</taxon>
        <taxon>Basidiomycota</taxon>
        <taxon>Pucciniomycotina</taxon>
        <taxon>Pucciniomycetes</taxon>
        <taxon>Pucciniales</taxon>
        <taxon>Pucciniaceae</taxon>
        <taxon>Puccinia</taxon>
    </lineage>
</organism>
<dbReference type="PANTHER" id="PTHR14155">
    <property type="entry name" value="RING FINGER DOMAIN-CONTAINING"/>
    <property type="match status" value="1"/>
</dbReference>
<dbReference type="Proteomes" id="UP000324748">
    <property type="component" value="Unassembled WGS sequence"/>
</dbReference>
<dbReference type="Gene3D" id="3.30.40.10">
    <property type="entry name" value="Zinc/RING finger domain, C3HC4 (zinc finger)"/>
    <property type="match status" value="1"/>
</dbReference>
<feature type="domain" description="RING-type" evidence="5">
    <location>
        <begin position="163"/>
        <end position="218"/>
    </location>
</feature>
<proteinExistence type="predicted"/>
<sequence>MHIRISAILLLILGGFFCYVSNSCLAQLSKRDFLHQAVPEDRDLEESFQESEAEEQTFEGEYQNSQVVPVQGDQIIREYPRREVNWDKFPMIKYSHQTNSFVRADKTEYLGEVSLKGNVKESTWARKRLRAMQESTKRSILSMNMMKKFWSRDIHFKNPPEECVICLGEFNSDKPETLLCVFPGCDHVFHKDCLAGWFKKSPDIESLVKHSLTCPTCRKDAPTKHDLRFLGAAFTHHGALLTNHGTQLTNRFLHVLSNSDTDQIVRFIAQMTSTIMLIILSFKLIIGTCSYC</sequence>
<evidence type="ECO:0000256" key="2">
    <source>
        <dbReference type="ARBA" id="ARBA00022771"/>
    </source>
</evidence>
<evidence type="ECO:0000313" key="6">
    <source>
        <dbReference type="EMBL" id="KAA1079516.1"/>
    </source>
</evidence>
<keyword evidence="2 4" id="KW-0863">Zinc-finger</keyword>
<evidence type="ECO:0000259" key="5">
    <source>
        <dbReference type="PROSITE" id="PS50089"/>
    </source>
</evidence>
<evidence type="ECO:0000256" key="1">
    <source>
        <dbReference type="ARBA" id="ARBA00022723"/>
    </source>
</evidence>
<evidence type="ECO:0000256" key="3">
    <source>
        <dbReference type="ARBA" id="ARBA00022833"/>
    </source>
</evidence>
<dbReference type="PROSITE" id="PS50089">
    <property type="entry name" value="ZF_RING_2"/>
    <property type="match status" value="1"/>
</dbReference>
<reference evidence="6 7" key="1">
    <citation type="submission" date="2019-05" db="EMBL/GenBank/DDBJ databases">
        <title>Emergence of the Ug99 lineage of the wheat stem rust pathogen through somatic hybridization.</title>
        <authorList>
            <person name="Li F."/>
            <person name="Upadhyaya N.M."/>
            <person name="Sperschneider J."/>
            <person name="Matny O."/>
            <person name="Nguyen-Phuc H."/>
            <person name="Mago R."/>
            <person name="Raley C."/>
            <person name="Miller M.E."/>
            <person name="Silverstein K.A.T."/>
            <person name="Henningsen E."/>
            <person name="Hirsch C.D."/>
            <person name="Visser B."/>
            <person name="Pretorius Z.A."/>
            <person name="Steffenson B.J."/>
            <person name="Schwessinger B."/>
            <person name="Dodds P.N."/>
            <person name="Figueroa M."/>
        </authorList>
    </citation>
    <scope>NUCLEOTIDE SEQUENCE [LARGE SCALE GENOMIC DNA]</scope>
    <source>
        <strain evidence="6">21-0</strain>
    </source>
</reference>
<keyword evidence="7" id="KW-1185">Reference proteome</keyword>
<dbReference type="SUPFAM" id="SSF57850">
    <property type="entry name" value="RING/U-box"/>
    <property type="match status" value="1"/>
</dbReference>
<comment type="caution">
    <text evidence="6">The sequence shown here is derived from an EMBL/GenBank/DDBJ whole genome shotgun (WGS) entry which is preliminary data.</text>
</comment>
<dbReference type="InterPro" id="IPR013083">
    <property type="entry name" value="Znf_RING/FYVE/PHD"/>
</dbReference>
<accession>A0A5B0MTU6</accession>
<dbReference type="InterPro" id="IPR053238">
    <property type="entry name" value="RING-H2_zinc_finger"/>
</dbReference>
<dbReference type="InterPro" id="IPR001841">
    <property type="entry name" value="Znf_RING"/>
</dbReference>
<evidence type="ECO:0000313" key="7">
    <source>
        <dbReference type="Proteomes" id="UP000324748"/>
    </source>
</evidence>
<dbReference type="SMART" id="SM00184">
    <property type="entry name" value="RING"/>
    <property type="match status" value="1"/>
</dbReference>
<dbReference type="SMART" id="SM00744">
    <property type="entry name" value="RINGv"/>
    <property type="match status" value="1"/>
</dbReference>
<dbReference type="InterPro" id="IPR011016">
    <property type="entry name" value="Znf_RING-CH"/>
</dbReference>
<dbReference type="GO" id="GO:0008270">
    <property type="term" value="F:zinc ion binding"/>
    <property type="evidence" value="ECO:0007669"/>
    <property type="project" value="UniProtKB-KW"/>
</dbReference>
<dbReference type="AlphaFoldDB" id="A0A5B0MTU6"/>
<keyword evidence="1" id="KW-0479">Metal-binding</keyword>